<dbReference type="InterPro" id="IPR023635">
    <property type="entry name" value="Peptide_deformylase"/>
</dbReference>
<name>A0A1Y1QXX3_9GAMM</name>
<evidence type="ECO:0000256" key="3">
    <source>
        <dbReference type="ARBA" id="ARBA00022801"/>
    </source>
</evidence>
<dbReference type="SUPFAM" id="SSF56420">
    <property type="entry name" value="Peptide deformylase"/>
    <property type="match status" value="1"/>
</dbReference>
<feature type="binding site" evidence="6">
    <location>
        <position position="137"/>
    </location>
    <ligand>
        <name>Fe cation</name>
        <dbReference type="ChEBI" id="CHEBI:24875"/>
    </ligand>
</feature>
<dbReference type="HAMAP" id="MF_00163">
    <property type="entry name" value="Pep_deformylase"/>
    <property type="match status" value="1"/>
</dbReference>
<dbReference type="PANTHER" id="PTHR10458:SF21">
    <property type="entry name" value="PEPTIDE DEFORMYLASE"/>
    <property type="match status" value="1"/>
</dbReference>
<feature type="binding site" evidence="6">
    <location>
        <position position="91"/>
    </location>
    <ligand>
        <name>Fe cation</name>
        <dbReference type="ChEBI" id="CHEBI:24875"/>
    </ligand>
</feature>
<evidence type="ECO:0000256" key="1">
    <source>
        <dbReference type="ARBA" id="ARBA00010759"/>
    </source>
</evidence>
<dbReference type="FunFam" id="3.90.45.10:FF:000001">
    <property type="entry name" value="Peptide deformylase"/>
    <property type="match status" value="1"/>
</dbReference>
<keyword evidence="3 6" id="KW-0378">Hydrolase</keyword>
<dbReference type="PANTHER" id="PTHR10458">
    <property type="entry name" value="PEPTIDE DEFORMYLASE"/>
    <property type="match status" value="1"/>
</dbReference>
<comment type="cofactor">
    <cofactor evidence="6">
        <name>Fe(2+)</name>
        <dbReference type="ChEBI" id="CHEBI:29033"/>
    </cofactor>
    <text evidence="6">Binds 1 Fe(2+) ion.</text>
</comment>
<dbReference type="PIRSF" id="PIRSF004749">
    <property type="entry name" value="Pep_def"/>
    <property type="match status" value="1"/>
</dbReference>
<keyword evidence="4 6" id="KW-0648">Protein biosynthesis</keyword>
<evidence type="ECO:0000313" key="8">
    <source>
        <dbReference type="Proteomes" id="UP000192491"/>
    </source>
</evidence>
<evidence type="ECO:0000313" key="7">
    <source>
        <dbReference type="EMBL" id="OQX15949.1"/>
    </source>
</evidence>
<comment type="function">
    <text evidence="6">Removes the formyl group from the N-terminal Met of newly synthesized proteins. Requires at least a dipeptide for an efficient rate of reaction. N-terminal L-methionine is a prerequisite for activity but the enzyme has broad specificity at other positions.</text>
</comment>
<keyword evidence="5 6" id="KW-0408">Iron</keyword>
<feature type="binding site" evidence="6">
    <location>
        <position position="133"/>
    </location>
    <ligand>
        <name>Fe cation</name>
        <dbReference type="ChEBI" id="CHEBI:24875"/>
    </ligand>
</feature>
<dbReference type="NCBIfam" id="TIGR00079">
    <property type="entry name" value="pept_deformyl"/>
    <property type="match status" value="1"/>
</dbReference>
<feature type="active site" evidence="6">
    <location>
        <position position="134"/>
    </location>
</feature>
<reference evidence="7 8" key="1">
    <citation type="submission" date="2017-01" db="EMBL/GenBank/DDBJ databases">
        <title>Novel large sulfur bacteria in the metagenomes of groundwater-fed chemosynthetic microbial mats in the Lake Huron basin.</title>
        <authorList>
            <person name="Sharrar A.M."/>
            <person name="Flood B.E."/>
            <person name="Bailey J.V."/>
            <person name="Jones D.S."/>
            <person name="Biddanda B."/>
            <person name="Ruberg S.A."/>
            <person name="Marcus D.N."/>
            <person name="Dick G.J."/>
        </authorList>
    </citation>
    <scope>NUCLEOTIDE SEQUENCE [LARGE SCALE GENOMIC DNA]</scope>
    <source>
        <strain evidence="7">A8</strain>
    </source>
</reference>
<organism evidence="7 8">
    <name type="scientific">Thiothrix lacustris</name>
    <dbReference type="NCBI Taxonomy" id="525917"/>
    <lineage>
        <taxon>Bacteria</taxon>
        <taxon>Pseudomonadati</taxon>
        <taxon>Pseudomonadota</taxon>
        <taxon>Gammaproteobacteria</taxon>
        <taxon>Thiotrichales</taxon>
        <taxon>Thiotrichaceae</taxon>
        <taxon>Thiothrix</taxon>
    </lineage>
</organism>
<dbReference type="Gene3D" id="3.90.45.10">
    <property type="entry name" value="Peptide deformylase"/>
    <property type="match status" value="1"/>
</dbReference>
<dbReference type="GO" id="GO:0042586">
    <property type="term" value="F:peptide deformylase activity"/>
    <property type="evidence" value="ECO:0007669"/>
    <property type="project" value="UniProtKB-UniRule"/>
</dbReference>
<gene>
    <name evidence="6" type="primary">def</name>
    <name evidence="7" type="ORF">BWK73_05310</name>
</gene>
<dbReference type="PRINTS" id="PR01576">
    <property type="entry name" value="PDEFORMYLASE"/>
</dbReference>
<evidence type="ECO:0000256" key="2">
    <source>
        <dbReference type="ARBA" id="ARBA00022723"/>
    </source>
</evidence>
<sequence length="182" mass="20691">MAKLEILHHPDPRLRKKAAPVAQVDTTIQQIVDDMFETMYANQGIGLAATQVNIHQRIITLDVSETKTERLCLINPEILHKEGTIEHEEGCLSVPDYYETVTRAERIRVRALTRDGAVLEQDFDALLAICIQHEMDHLEGKLFVDYLSTPKQQKARKVVQKWEKEQLKLAEKRAAAAKAIIA</sequence>
<protein>
    <recommendedName>
        <fullName evidence="6">Peptide deformylase</fullName>
        <shortName evidence="6">PDF</shortName>
        <ecNumber evidence="6">3.5.1.88</ecNumber>
    </recommendedName>
    <alternativeName>
        <fullName evidence="6">Polypeptide deformylase</fullName>
    </alternativeName>
</protein>
<proteinExistence type="inferred from homology"/>
<comment type="similarity">
    <text evidence="1 6">Belongs to the polypeptide deformylase family.</text>
</comment>
<dbReference type="GO" id="GO:0046872">
    <property type="term" value="F:metal ion binding"/>
    <property type="evidence" value="ECO:0007669"/>
    <property type="project" value="UniProtKB-KW"/>
</dbReference>
<evidence type="ECO:0000256" key="5">
    <source>
        <dbReference type="ARBA" id="ARBA00023004"/>
    </source>
</evidence>
<dbReference type="Proteomes" id="UP000192491">
    <property type="component" value="Unassembled WGS sequence"/>
</dbReference>
<dbReference type="InterPro" id="IPR036821">
    <property type="entry name" value="Peptide_deformylase_sf"/>
</dbReference>
<comment type="caution">
    <text evidence="7">The sequence shown here is derived from an EMBL/GenBank/DDBJ whole genome shotgun (WGS) entry which is preliminary data.</text>
</comment>
<dbReference type="EC" id="3.5.1.88" evidence="6"/>
<evidence type="ECO:0000256" key="6">
    <source>
        <dbReference type="HAMAP-Rule" id="MF_00163"/>
    </source>
</evidence>
<dbReference type="Pfam" id="PF01327">
    <property type="entry name" value="Pep_deformylase"/>
    <property type="match status" value="1"/>
</dbReference>
<comment type="catalytic activity">
    <reaction evidence="6">
        <text>N-terminal N-formyl-L-methionyl-[peptide] + H2O = N-terminal L-methionyl-[peptide] + formate</text>
        <dbReference type="Rhea" id="RHEA:24420"/>
        <dbReference type="Rhea" id="RHEA-COMP:10639"/>
        <dbReference type="Rhea" id="RHEA-COMP:10640"/>
        <dbReference type="ChEBI" id="CHEBI:15377"/>
        <dbReference type="ChEBI" id="CHEBI:15740"/>
        <dbReference type="ChEBI" id="CHEBI:49298"/>
        <dbReference type="ChEBI" id="CHEBI:64731"/>
        <dbReference type="EC" id="3.5.1.88"/>
    </reaction>
</comment>
<evidence type="ECO:0000256" key="4">
    <source>
        <dbReference type="ARBA" id="ARBA00022917"/>
    </source>
</evidence>
<dbReference type="GO" id="GO:0006412">
    <property type="term" value="P:translation"/>
    <property type="evidence" value="ECO:0007669"/>
    <property type="project" value="UniProtKB-UniRule"/>
</dbReference>
<accession>A0A1Y1QXX3</accession>
<dbReference type="EMBL" id="MTEJ01000009">
    <property type="protein sequence ID" value="OQX15949.1"/>
    <property type="molecule type" value="Genomic_DNA"/>
</dbReference>
<dbReference type="CDD" id="cd00487">
    <property type="entry name" value="Pep_deformylase"/>
    <property type="match status" value="1"/>
</dbReference>
<keyword evidence="2 6" id="KW-0479">Metal-binding</keyword>
<dbReference type="AlphaFoldDB" id="A0A1Y1QXX3"/>
<dbReference type="NCBIfam" id="NF001159">
    <property type="entry name" value="PRK00150.1-3"/>
    <property type="match status" value="1"/>
</dbReference>